<name>A0A653DT91_CALMS</name>
<evidence type="ECO:0000256" key="4">
    <source>
        <dbReference type="ARBA" id="ARBA00023157"/>
    </source>
</evidence>
<dbReference type="Proteomes" id="UP000410492">
    <property type="component" value="Unassembled WGS sequence"/>
</dbReference>
<dbReference type="PANTHER" id="PTHR43142">
    <property type="entry name" value="CARBOXYLIC ESTER HYDROLASE"/>
    <property type="match status" value="1"/>
</dbReference>
<evidence type="ECO:0000313" key="8">
    <source>
        <dbReference type="EMBL" id="VEN62745.1"/>
    </source>
</evidence>
<evidence type="ECO:0000256" key="5">
    <source>
        <dbReference type="ARBA" id="ARBA00023180"/>
    </source>
</evidence>
<dbReference type="AlphaFoldDB" id="A0A653DT91"/>
<keyword evidence="5" id="KW-0325">Glycoprotein</keyword>
<dbReference type="PROSITE" id="PS00122">
    <property type="entry name" value="CARBOXYLESTERASE_B_1"/>
    <property type="match status" value="1"/>
</dbReference>
<evidence type="ECO:0000259" key="7">
    <source>
        <dbReference type="Pfam" id="PF00135"/>
    </source>
</evidence>
<protein>
    <recommendedName>
        <fullName evidence="6">Carboxylic ester hydrolase</fullName>
        <ecNumber evidence="6">3.1.1.-</ecNumber>
    </recommendedName>
</protein>
<keyword evidence="9" id="KW-1185">Reference proteome</keyword>
<reference evidence="8 9" key="1">
    <citation type="submission" date="2019-01" db="EMBL/GenBank/DDBJ databases">
        <authorList>
            <person name="Sayadi A."/>
        </authorList>
    </citation>
    <scope>NUCLEOTIDE SEQUENCE [LARGE SCALE GENOMIC DNA]</scope>
</reference>
<keyword evidence="4" id="KW-1015">Disulfide bond</keyword>
<evidence type="ECO:0000313" key="9">
    <source>
        <dbReference type="Proteomes" id="UP000410492"/>
    </source>
</evidence>
<dbReference type="Pfam" id="PF00135">
    <property type="entry name" value="COesterase"/>
    <property type="match status" value="1"/>
</dbReference>
<dbReference type="GO" id="GO:0052689">
    <property type="term" value="F:carboxylic ester hydrolase activity"/>
    <property type="evidence" value="ECO:0007669"/>
    <property type="project" value="UniProtKB-KW"/>
</dbReference>
<proteinExistence type="inferred from homology"/>
<dbReference type="PANTHER" id="PTHR43142:SF1">
    <property type="entry name" value="CARBOXYLIC ESTER HYDROLASE"/>
    <property type="match status" value="1"/>
</dbReference>
<keyword evidence="2" id="KW-0719">Serine esterase</keyword>
<dbReference type="SUPFAM" id="SSF53474">
    <property type="entry name" value="alpha/beta-Hydrolases"/>
    <property type="match status" value="1"/>
</dbReference>
<accession>A0A653DT91</accession>
<evidence type="ECO:0000256" key="2">
    <source>
        <dbReference type="ARBA" id="ARBA00022487"/>
    </source>
</evidence>
<dbReference type="CDD" id="cd00312">
    <property type="entry name" value="Esterase_lipase"/>
    <property type="match status" value="1"/>
</dbReference>
<comment type="similarity">
    <text evidence="1 6">Belongs to the type-B carboxylesterase/lipase family.</text>
</comment>
<dbReference type="EMBL" id="CAACVG010014107">
    <property type="protein sequence ID" value="VEN62745.1"/>
    <property type="molecule type" value="Genomic_DNA"/>
</dbReference>
<evidence type="ECO:0000256" key="6">
    <source>
        <dbReference type="RuleBase" id="RU361235"/>
    </source>
</evidence>
<dbReference type="Gene3D" id="3.40.50.1820">
    <property type="entry name" value="alpha/beta hydrolase"/>
    <property type="match status" value="1"/>
</dbReference>
<keyword evidence="3 6" id="KW-0378">Hydrolase</keyword>
<sequence length="553" mass="63027">MRYFVYLLFPVFIKALQYSDLPKVTLRQGVLEGFYKQSVEGNIIYAFEGVPYAEPPVGHLRFKDPQPPKPWQGIWKANTMFTCMQLYHYTPQGQDMVTGDEDCLYMNIYTPDLNPTEKMDVLVYIHGGAFMFNKGGNQGPEFIIDKKIVYVNFNYRLGPLGFLSTEDDLVPGNMGLKDQQMVLKWIKMNIHHFGGNPDSVTIVGNSAGGASVQLHFLTPGSAGLFHKGYSQSGCALNGWALVENPLEKALKLANLTGCPTDEVEETVDCLRSRPGKQIVAAVKNFQPWLYNPFTVFGPVVDIWAPSPFIPDHPYTLLKEKKVQDLPWMISYVSGEGLYPGSDFYDEEKLEYLEDNWNDLLPYILHYMDVIESENREHIGQKIRAQYLGNESLNKETYNRLIQAMTDRLFIADIEKAGKLHSAATSSPVYSYFFNYRGAHSKTEMRINSNENIGVSHTDDNAYMFKTNLVDTMSTEADRNMTEIMVQILVGFVKNGRPEVSTDWKPLYKNVDEPWRQLRIESPGKLILEEKDEIGNNAFWDSLGFQENENVCEM</sequence>
<feature type="domain" description="Carboxylesterase type B" evidence="7">
    <location>
        <begin position="22"/>
        <end position="517"/>
    </location>
</feature>
<dbReference type="OrthoDB" id="6846267at2759"/>
<dbReference type="InterPro" id="IPR002018">
    <property type="entry name" value="CarbesteraseB"/>
</dbReference>
<gene>
    <name evidence="8" type="ORF">CALMAC_LOCUS19772</name>
</gene>
<dbReference type="InterPro" id="IPR019826">
    <property type="entry name" value="Carboxylesterase_B_AS"/>
</dbReference>
<dbReference type="EC" id="3.1.1.-" evidence="6"/>
<evidence type="ECO:0000256" key="1">
    <source>
        <dbReference type="ARBA" id="ARBA00005964"/>
    </source>
</evidence>
<organism evidence="8 9">
    <name type="scientific">Callosobruchus maculatus</name>
    <name type="common">Southern cowpea weevil</name>
    <name type="synonym">Pulse bruchid</name>
    <dbReference type="NCBI Taxonomy" id="64391"/>
    <lineage>
        <taxon>Eukaryota</taxon>
        <taxon>Metazoa</taxon>
        <taxon>Ecdysozoa</taxon>
        <taxon>Arthropoda</taxon>
        <taxon>Hexapoda</taxon>
        <taxon>Insecta</taxon>
        <taxon>Pterygota</taxon>
        <taxon>Neoptera</taxon>
        <taxon>Endopterygota</taxon>
        <taxon>Coleoptera</taxon>
        <taxon>Polyphaga</taxon>
        <taxon>Cucujiformia</taxon>
        <taxon>Chrysomeloidea</taxon>
        <taxon>Chrysomelidae</taxon>
        <taxon>Bruchinae</taxon>
        <taxon>Bruchini</taxon>
        <taxon>Callosobruchus</taxon>
    </lineage>
</organism>
<evidence type="ECO:0000256" key="3">
    <source>
        <dbReference type="ARBA" id="ARBA00022801"/>
    </source>
</evidence>
<dbReference type="InterPro" id="IPR029058">
    <property type="entry name" value="AB_hydrolase_fold"/>
</dbReference>